<sequence length="171" mass="18466">MKRIPLICYFILLLAPFAQPELTEAGDLPRDLAQSDFPAMGVPINNEVGADRPGFADLSKFADEAWILPVRSSHLSPGKIASRALNMPGLQPFFLVGDDPQSLTWLRQRASELQELGAAGLAVEVADTEALARIRAAAPGITILPVNGNDIATRLQIEHYPVLITATSLEQ</sequence>
<comment type="caution">
    <text evidence="2">The sequence shown here is derived from an EMBL/GenBank/DDBJ whole genome shotgun (WGS) entry which is preliminary data.</text>
</comment>
<dbReference type="NCBIfam" id="TIGR03765">
    <property type="entry name" value="ICE_PFL_4695"/>
    <property type="match status" value="1"/>
</dbReference>
<accession>A0A3M3RQI6</accession>
<evidence type="ECO:0000256" key="1">
    <source>
        <dbReference type="SAM" id="SignalP"/>
    </source>
</evidence>
<evidence type="ECO:0000313" key="2">
    <source>
        <dbReference type="EMBL" id="RMN98699.1"/>
    </source>
</evidence>
<dbReference type="InterPro" id="IPR021300">
    <property type="entry name" value="Integr_conj_element_PFL4695"/>
</dbReference>
<feature type="chain" id="PRO_5018105481" description="Integrating conjugative element protein, family" evidence="1">
    <location>
        <begin position="21"/>
        <end position="171"/>
    </location>
</feature>
<dbReference type="AlphaFoldDB" id="A0A3M3RQI6"/>
<dbReference type="Pfam" id="PF11072">
    <property type="entry name" value="DUF2859"/>
    <property type="match status" value="1"/>
</dbReference>
<evidence type="ECO:0008006" key="4">
    <source>
        <dbReference type="Google" id="ProtNLM"/>
    </source>
</evidence>
<organism evidence="2 3">
    <name type="scientific">Pseudomonas syringae pv. apii</name>
    <dbReference type="NCBI Taxonomy" id="81036"/>
    <lineage>
        <taxon>Bacteria</taxon>
        <taxon>Pseudomonadati</taxon>
        <taxon>Pseudomonadota</taxon>
        <taxon>Gammaproteobacteria</taxon>
        <taxon>Pseudomonadales</taxon>
        <taxon>Pseudomonadaceae</taxon>
        <taxon>Pseudomonas</taxon>
    </lineage>
</organism>
<evidence type="ECO:0000313" key="3">
    <source>
        <dbReference type="Proteomes" id="UP000278062"/>
    </source>
</evidence>
<reference evidence="2 3" key="1">
    <citation type="submission" date="2018-08" db="EMBL/GenBank/DDBJ databases">
        <title>Recombination of ecologically and evolutionarily significant loci maintains genetic cohesion in the Pseudomonas syringae species complex.</title>
        <authorList>
            <person name="Dillon M."/>
            <person name="Thakur S."/>
            <person name="Almeida R.N.D."/>
            <person name="Weir B.S."/>
            <person name="Guttman D.S."/>
        </authorList>
    </citation>
    <scope>NUCLEOTIDE SEQUENCE [LARGE SCALE GENOMIC DNA]</scope>
    <source>
        <strain evidence="2 3">1089_5</strain>
    </source>
</reference>
<proteinExistence type="predicted"/>
<dbReference type="RefSeq" id="WP_103392434.1">
    <property type="nucleotide sequence ID" value="NZ_RBPB01000321.1"/>
</dbReference>
<feature type="signal peptide" evidence="1">
    <location>
        <begin position="1"/>
        <end position="20"/>
    </location>
</feature>
<protein>
    <recommendedName>
        <fullName evidence="4">Integrating conjugative element protein, family</fullName>
    </recommendedName>
</protein>
<dbReference type="EMBL" id="RBPL01000051">
    <property type="protein sequence ID" value="RMN98699.1"/>
    <property type="molecule type" value="Genomic_DNA"/>
</dbReference>
<gene>
    <name evidence="2" type="ORF">ALQ49_03421</name>
</gene>
<keyword evidence="1" id="KW-0732">Signal</keyword>
<dbReference type="Proteomes" id="UP000278062">
    <property type="component" value="Unassembled WGS sequence"/>
</dbReference>
<name>A0A3M3RQI6_9PSED</name>